<gene>
    <name evidence="8" type="ORF">APUU_51583A</name>
</gene>
<evidence type="ECO:0000313" key="8">
    <source>
        <dbReference type="EMBL" id="BCS26872.1"/>
    </source>
</evidence>
<dbReference type="InterPro" id="IPR016160">
    <property type="entry name" value="Ald_DH_CS_CYS"/>
</dbReference>
<dbReference type="PANTHER" id="PTHR11699">
    <property type="entry name" value="ALDEHYDE DEHYDROGENASE-RELATED"/>
    <property type="match status" value="1"/>
</dbReference>
<dbReference type="FunFam" id="3.40.605.10:FF:000007">
    <property type="entry name" value="NAD/NADP-dependent betaine aldehyde dehydrogenase"/>
    <property type="match status" value="1"/>
</dbReference>
<dbReference type="Proteomes" id="UP000654913">
    <property type="component" value="Chromosome 5"/>
</dbReference>
<evidence type="ECO:0000256" key="1">
    <source>
        <dbReference type="ARBA" id="ARBA00009986"/>
    </source>
</evidence>
<sequence>MTVTTTASSDNKLDFSTFSNIIDGQRSYTESTRCGTNPATNEKLFPCPVSTHEDVENAIEIAKSAFKTWRKTSIKHRKEQLGACAAALIEHKAEFARLLTIEQGKPTMFAEQEVDFGAHWLAGTCELDLPEEVVEDSSEKYIQTRYVPLGVVVGIVPWNFPIMLLCGKLAPAVMTGNTIIIKPSPFTPYCGIKIVELAQRFFPPGVIQVLSGDDSLGPWLTAHPGVDKISFTGSTATGKKVMESASKNLTRITLELGGNDAAIVCSDVNVEETVIQVANAAFLNSGQICIAIKRIYVHKDIYAHFRDAFVKYVSALKIGNGLEAGTFLGPVQNKLQYDRVGLFLDDIQRRKQAIATGGSVVGTATDGLFVHPTVIDNPPDDSKIVVEEPFGPIVPLLEWSDVDEVIDRANTSNMGLGSSVWTNDQTLAQRIAEDVEVGSVWTNEHLAIRPTAAFGGHKKSGIGAAWGLDGLRAYCNTQTLYFRRASA</sequence>
<evidence type="ECO:0000256" key="2">
    <source>
        <dbReference type="ARBA" id="ARBA00023002"/>
    </source>
</evidence>
<dbReference type="GO" id="GO:0004029">
    <property type="term" value="F:aldehyde dehydrogenase (NAD+) activity"/>
    <property type="evidence" value="ECO:0007669"/>
    <property type="project" value="UniProtKB-EC"/>
</dbReference>
<evidence type="ECO:0000313" key="9">
    <source>
        <dbReference type="Proteomes" id="UP000654913"/>
    </source>
</evidence>
<dbReference type="InterPro" id="IPR029510">
    <property type="entry name" value="Ald_DH_CS_GLU"/>
</dbReference>
<dbReference type="InterPro" id="IPR044086">
    <property type="entry name" value="LUC3-like"/>
</dbReference>
<dbReference type="InterPro" id="IPR016162">
    <property type="entry name" value="Ald_DH_N"/>
</dbReference>
<dbReference type="AlphaFoldDB" id="A0A7R7XSB8"/>
<evidence type="ECO:0000256" key="3">
    <source>
        <dbReference type="ARBA" id="ARBA00024226"/>
    </source>
</evidence>
<dbReference type="InterPro" id="IPR016163">
    <property type="entry name" value="Ald_DH_C"/>
</dbReference>
<dbReference type="PROSITE" id="PS00687">
    <property type="entry name" value="ALDEHYDE_DEHYDR_GLU"/>
    <property type="match status" value="1"/>
</dbReference>
<keyword evidence="9" id="KW-1185">Reference proteome</keyword>
<comment type="catalytic activity">
    <reaction evidence="4">
        <text>an aldehyde + NAD(+) + H2O = a carboxylate + NADH + 2 H(+)</text>
        <dbReference type="Rhea" id="RHEA:16185"/>
        <dbReference type="ChEBI" id="CHEBI:15377"/>
        <dbReference type="ChEBI" id="CHEBI:15378"/>
        <dbReference type="ChEBI" id="CHEBI:17478"/>
        <dbReference type="ChEBI" id="CHEBI:29067"/>
        <dbReference type="ChEBI" id="CHEBI:57540"/>
        <dbReference type="ChEBI" id="CHEBI:57945"/>
        <dbReference type="EC" id="1.2.1.3"/>
    </reaction>
</comment>
<feature type="active site" evidence="5">
    <location>
        <position position="255"/>
    </location>
</feature>
<evidence type="ECO:0000256" key="5">
    <source>
        <dbReference type="PROSITE-ProRule" id="PRU10007"/>
    </source>
</evidence>
<keyword evidence="2 6" id="KW-0560">Oxidoreductase</keyword>
<feature type="domain" description="Aldehyde dehydrogenase" evidence="7">
    <location>
        <begin position="36"/>
        <end position="479"/>
    </location>
</feature>
<name>A0A7R7XSB8_9EURO</name>
<organism evidence="8 9">
    <name type="scientific">Aspergillus puulaauensis</name>
    <dbReference type="NCBI Taxonomy" id="1220207"/>
    <lineage>
        <taxon>Eukaryota</taxon>
        <taxon>Fungi</taxon>
        <taxon>Dikarya</taxon>
        <taxon>Ascomycota</taxon>
        <taxon>Pezizomycotina</taxon>
        <taxon>Eurotiomycetes</taxon>
        <taxon>Eurotiomycetidae</taxon>
        <taxon>Eurotiales</taxon>
        <taxon>Aspergillaceae</taxon>
        <taxon>Aspergillus</taxon>
    </lineage>
</organism>
<evidence type="ECO:0000259" key="7">
    <source>
        <dbReference type="Pfam" id="PF00171"/>
    </source>
</evidence>
<dbReference type="SUPFAM" id="SSF53720">
    <property type="entry name" value="ALDH-like"/>
    <property type="match status" value="1"/>
</dbReference>
<dbReference type="CDD" id="cd07106">
    <property type="entry name" value="ALDH_AldA-AAD23400"/>
    <property type="match status" value="1"/>
</dbReference>
<dbReference type="PROSITE" id="PS00070">
    <property type="entry name" value="ALDEHYDE_DEHYDR_CYS"/>
    <property type="match status" value="1"/>
</dbReference>
<accession>A0A7R7XSB8</accession>
<reference evidence="8" key="1">
    <citation type="submission" date="2021-01" db="EMBL/GenBank/DDBJ databases">
        <authorList>
            <consortium name="Aspergillus puulaauensis MK2 genome sequencing consortium"/>
            <person name="Kazuki M."/>
            <person name="Futagami T."/>
        </authorList>
    </citation>
    <scope>NUCLEOTIDE SEQUENCE</scope>
    <source>
        <strain evidence="8">MK2</strain>
    </source>
</reference>
<dbReference type="OrthoDB" id="310895at2759"/>
<dbReference type="EC" id="1.2.1.3" evidence="3"/>
<comment type="similarity">
    <text evidence="1 6">Belongs to the aldehyde dehydrogenase family.</text>
</comment>
<protein>
    <recommendedName>
        <fullName evidence="3">aldehyde dehydrogenase (NAD(+))</fullName>
        <ecNumber evidence="3">1.2.1.3</ecNumber>
    </recommendedName>
</protein>
<evidence type="ECO:0000256" key="4">
    <source>
        <dbReference type="ARBA" id="ARBA00049194"/>
    </source>
</evidence>
<dbReference type="GeneID" id="64976877"/>
<evidence type="ECO:0000256" key="6">
    <source>
        <dbReference type="RuleBase" id="RU003345"/>
    </source>
</evidence>
<dbReference type="KEGG" id="apuu:APUU_51583A"/>
<dbReference type="InterPro" id="IPR016161">
    <property type="entry name" value="Ald_DH/histidinol_DH"/>
</dbReference>
<dbReference type="RefSeq" id="XP_041559066.1">
    <property type="nucleotide sequence ID" value="XM_041706708.1"/>
</dbReference>
<dbReference type="InterPro" id="IPR015590">
    <property type="entry name" value="Aldehyde_DH_dom"/>
</dbReference>
<dbReference type="Gene3D" id="3.40.605.10">
    <property type="entry name" value="Aldehyde Dehydrogenase, Chain A, domain 1"/>
    <property type="match status" value="1"/>
</dbReference>
<proteinExistence type="inferred from homology"/>
<dbReference type="EMBL" id="AP024447">
    <property type="protein sequence ID" value="BCS26872.1"/>
    <property type="molecule type" value="Genomic_DNA"/>
</dbReference>
<reference evidence="8" key="2">
    <citation type="submission" date="2021-02" db="EMBL/GenBank/DDBJ databases">
        <title>Aspergillus puulaauensis MK2 genome sequence.</title>
        <authorList>
            <person name="Futagami T."/>
            <person name="Mori K."/>
            <person name="Kadooka C."/>
            <person name="Tanaka T."/>
        </authorList>
    </citation>
    <scope>NUCLEOTIDE SEQUENCE</scope>
    <source>
        <strain evidence="8">MK2</strain>
    </source>
</reference>
<dbReference type="Pfam" id="PF00171">
    <property type="entry name" value="Aldedh"/>
    <property type="match status" value="1"/>
</dbReference>
<dbReference type="Gene3D" id="3.40.309.10">
    <property type="entry name" value="Aldehyde Dehydrogenase, Chain A, domain 2"/>
    <property type="match status" value="1"/>
</dbReference>